<accession>A0A9X0DGV7</accession>
<reference evidence="2" key="1">
    <citation type="submission" date="2022-11" db="EMBL/GenBank/DDBJ databases">
        <title>Genome Resource of Sclerotinia nivalis Strain SnTB1, a Plant Pathogen Isolated from American Ginseng.</title>
        <authorList>
            <person name="Fan S."/>
        </authorList>
    </citation>
    <scope>NUCLEOTIDE SEQUENCE</scope>
    <source>
        <strain evidence="2">SnTB1</strain>
    </source>
</reference>
<sequence length="119" mass="13192">MSCLRHPLTLFSLSPHPENERAKRTVAHPDNHHYVSQLSNGVEALDIGFHIRGKSSTTLATLGRGAEADIFVEGCSIARVQCSFEIDLDTNVVMFFDRSHGCTTQISGENATPFEYERV</sequence>
<dbReference type="SUPFAM" id="SSF49879">
    <property type="entry name" value="SMAD/FHA domain"/>
    <property type="match status" value="1"/>
</dbReference>
<keyword evidence="3" id="KW-1185">Reference proteome</keyword>
<dbReference type="EMBL" id="JAPEIS010000011">
    <property type="protein sequence ID" value="KAJ8062010.1"/>
    <property type="molecule type" value="Genomic_DNA"/>
</dbReference>
<organism evidence="2 3">
    <name type="scientific">Sclerotinia nivalis</name>
    <dbReference type="NCBI Taxonomy" id="352851"/>
    <lineage>
        <taxon>Eukaryota</taxon>
        <taxon>Fungi</taxon>
        <taxon>Dikarya</taxon>
        <taxon>Ascomycota</taxon>
        <taxon>Pezizomycotina</taxon>
        <taxon>Leotiomycetes</taxon>
        <taxon>Helotiales</taxon>
        <taxon>Sclerotiniaceae</taxon>
        <taxon>Sclerotinia</taxon>
    </lineage>
</organism>
<evidence type="ECO:0000259" key="1">
    <source>
        <dbReference type="PROSITE" id="PS50006"/>
    </source>
</evidence>
<proteinExistence type="predicted"/>
<dbReference type="AlphaFoldDB" id="A0A9X0DGV7"/>
<comment type="caution">
    <text evidence="2">The sequence shown here is derived from an EMBL/GenBank/DDBJ whole genome shotgun (WGS) entry which is preliminary data.</text>
</comment>
<protein>
    <recommendedName>
        <fullName evidence="1">FHA domain-containing protein</fullName>
    </recommendedName>
</protein>
<dbReference type="InterPro" id="IPR008984">
    <property type="entry name" value="SMAD_FHA_dom_sf"/>
</dbReference>
<dbReference type="PROSITE" id="PS50006">
    <property type="entry name" value="FHA_DOMAIN"/>
    <property type="match status" value="1"/>
</dbReference>
<dbReference type="OrthoDB" id="3493155at2759"/>
<name>A0A9X0DGV7_9HELO</name>
<dbReference type="InterPro" id="IPR000253">
    <property type="entry name" value="FHA_dom"/>
</dbReference>
<dbReference type="Proteomes" id="UP001152300">
    <property type="component" value="Unassembled WGS sequence"/>
</dbReference>
<evidence type="ECO:0000313" key="2">
    <source>
        <dbReference type="EMBL" id="KAJ8062010.1"/>
    </source>
</evidence>
<feature type="domain" description="FHA" evidence="1">
    <location>
        <begin position="60"/>
        <end position="119"/>
    </location>
</feature>
<evidence type="ECO:0000313" key="3">
    <source>
        <dbReference type="Proteomes" id="UP001152300"/>
    </source>
</evidence>
<gene>
    <name evidence="2" type="ORF">OCU04_009792</name>
</gene>